<keyword evidence="2" id="KW-1185">Reference proteome</keyword>
<dbReference type="EMBL" id="JARKIE010000009">
    <property type="protein sequence ID" value="KAJ7705045.1"/>
    <property type="molecule type" value="Genomic_DNA"/>
</dbReference>
<dbReference type="AlphaFoldDB" id="A0AAD7GTU7"/>
<evidence type="ECO:0000313" key="1">
    <source>
        <dbReference type="EMBL" id="KAJ7705045.1"/>
    </source>
</evidence>
<organism evidence="1 2">
    <name type="scientific">Mycena rosella</name>
    <name type="common">Pink bonnet</name>
    <name type="synonym">Agaricus rosellus</name>
    <dbReference type="NCBI Taxonomy" id="1033263"/>
    <lineage>
        <taxon>Eukaryota</taxon>
        <taxon>Fungi</taxon>
        <taxon>Dikarya</taxon>
        <taxon>Basidiomycota</taxon>
        <taxon>Agaricomycotina</taxon>
        <taxon>Agaricomycetes</taxon>
        <taxon>Agaricomycetidae</taxon>
        <taxon>Agaricales</taxon>
        <taxon>Marasmiineae</taxon>
        <taxon>Mycenaceae</taxon>
        <taxon>Mycena</taxon>
    </lineage>
</organism>
<comment type="caution">
    <text evidence="1">The sequence shown here is derived from an EMBL/GenBank/DDBJ whole genome shotgun (WGS) entry which is preliminary data.</text>
</comment>
<sequence>MSAPHPFTSALCAYRPLGCPCCRARLTLWRGTDAEAPPSLDDGPLNLLESSMVTILKRLYVGEGADHLLFENKTMACRDCVLCSDLPISLLIWYWLRFLGLLPHLLLCLDVMQAHTQWQKKSIEKDLCKATHKKLEALDKLLTQLINTLKLVRPVPRHLGAADNVRSACTLHDVQSSCG</sequence>
<protein>
    <submittedName>
        <fullName evidence="1">Uncharacterized protein</fullName>
    </submittedName>
</protein>
<dbReference type="Proteomes" id="UP001221757">
    <property type="component" value="Unassembled WGS sequence"/>
</dbReference>
<accession>A0AAD7GTU7</accession>
<proteinExistence type="predicted"/>
<gene>
    <name evidence="1" type="ORF">B0H17DRAFT_1193525</name>
</gene>
<reference evidence="1" key="1">
    <citation type="submission" date="2023-03" db="EMBL/GenBank/DDBJ databases">
        <title>Massive genome expansion in bonnet fungi (Mycena s.s.) driven by repeated elements and novel gene families across ecological guilds.</title>
        <authorList>
            <consortium name="Lawrence Berkeley National Laboratory"/>
            <person name="Harder C.B."/>
            <person name="Miyauchi S."/>
            <person name="Viragh M."/>
            <person name="Kuo A."/>
            <person name="Thoen E."/>
            <person name="Andreopoulos B."/>
            <person name="Lu D."/>
            <person name="Skrede I."/>
            <person name="Drula E."/>
            <person name="Henrissat B."/>
            <person name="Morin E."/>
            <person name="Kohler A."/>
            <person name="Barry K."/>
            <person name="LaButti K."/>
            <person name="Morin E."/>
            <person name="Salamov A."/>
            <person name="Lipzen A."/>
            <person name="Mereny Z."/>
            <person name="Hegedus B."/>
            <person name="Baldrian P."/>
            <person name="Stursova M."/>
            <person name="Weitz H."/>
            <person name="Taylor A."/>
            <person name="Grigoriev I.V."/>
            <person name="Nagy L.G."/>
            <person name="Martin F."/>
            <person name="Kauserud H."/>
        </authorList>
    </citation>
    <scope>NUCLEOTIDE SEQUENCE</scope>
    <source>
        <strain evidence="1">CBHHK067</strain>
    </source>
</reference>
<evidence type="ECO:0000313" key="2">
    <source>
        <dbReference type="Proteomes" id="UP001221757"/>
    </source>
</evidence>
<name>A0AAD7GTU7_MYCRO</name>